<comment type="caution">
    <text evidence="1">The sequence shown here is derived from an EMBL/GenBank/DDBJ whole genome shotgun (WGS) entry which is preliminary data.</text>
</comment>
<reference evidence="1" key="1">
    <citation type="submission" date="2020-07" db="EMBL/GenBank/DDBJ databases">
        <title>The High-quality genome of the commercially important snow crab, Chionoecetes opilio.</title>
        <authorList>
            <person name="Jeong J.-H."/>
            <person name="Ryu S."/>
        </authorList>
    </citation>
    <scope>NUCLEOTIDE SEQUENCE</scope>
    <source>
        <strain evidence="1">MADBK_172401_WGS</strain>
        <tissue evidence="1">Digestive gland</tissue>
    </source>
</reference>
<protein>
    <submittedName>
        <fullName evidence="1">Uncharacterized protein</fullName>
    </submittedName>
</protein>
<dbReference type="AlphaFoldDB" id="A0A8J5CRE7"/>
<proteinExistence type="predicted"/>
<evidence type="ECO:0000313" key="1">
    <source>
        <dbReference type="EMBL" id="KAG0719659.1"/>
    </source>
</evidence>
<sequence>MAAFSEGPSQECPMGGQDVRDALGSDWAHSELGCVVQDHRIFEGKLRGVPGRQSKERLGRGIHGFAGGMGLTLVIMPCVLHNGRTVEYIGGCQALEQQLYRKVFYPACRHPILEVWFGAVWGIVWERAKAPENLGSSTSRGPFGQIFPQGKP</sequence>
<evidence type="ECO:0000313" key="2">
    <source>
        <dbReference type="Proteomes" id="UP000770661"/>
    </source>
</evidence>
<keyword evidence="2" id="KW-1185">Reference proteome</keyword>
<dbReference type="EMBL" id="JACEEZ010014156">
    <property type="protein sequence ID" value="KAG0719659.1"/>
    <property type="molecule type" value="Genomic_DNA"/>
</dbReference>
<organism evidence="1 2">
    <name type="scientific">Chionoecetes opilio</name>
    <name type="common">Atlantic snow crab</name>
    <name type="synonym">Cancer opilio</name>
    <dbReference type="NCBI Taxonomy" id="41210"/>
    <lineage>
        <taxon>Eukaryota</taxon>
        <taxon>Metazoa</taxon>
        <taxon>Ecdysozoa</taxon>
        <taxon>Arthropoda</taxon>
        <taxon>Crustacea</taxon>
        <taxon>Multicrustacea</taxon>
        <taxon>Malacostraca</taxon>
        <taxon>Eumalacostraca</taxon>
        <taxon>Eucarida</taxon>
        <taxon>Decapoda</taxon>
        <taxon>Pleocyemata</taxon>
        <taxon>Brachyura</taxon>
        <taxon>Eubrachyura</taxon>
        <taxon>Majoidea</taxon>
        <taxon>Majidae</taxon>
        <taxon>Chionoecetes</taxon>
    </lineage>
</organism>
<gene>
    <name evidence="1" type="ORF">GWK47_050039</name>
</gene>
<dbReference type="Proteomes" id="UP000770661">
    <property type="component" value="Unassembled WGS sequence"/>
</dbReference>
<name>A0A8J5CRE7_CHIOP</name>
<accession>A0A8J5CRE7</accession>